<dbReference type="PANTHER" id="PTHR43798">
    <property type="entry name" value="MONOACYLGLYCEROL LIPASE"/>
    <property type="match status" value="1"/>
</dbReference>
<dbReference type="InterPro" id="IPR029058">
    <property type="entry name" value="AB_hydrolase_fold"/>
</dbReference>
<feature type="active site" description="Charge relay system" evidence="1">
    <location>
        <position position="254"/>
    </location>
</feature>
<dbReference type="PRINTS" id="PR00111">
    <property type="entry name" value="ABHYDROLASE"/>
</dbReference>
<reference evidence="5" key="1">
    <citation type="journal article" date="2014" name="Int. J. Syst. Evol. Microbiol.">
        <title>Complete genome sequence of Corynebacterium casei LMG S-19264T (=DSM 44701T), isolated from a smear-ripened cheese.</title>
        <authorList>
            <consortium name="US DOE Joint Genome Institute (JGI-PGF)"/>
            <person name="Walter F."/>
            <person name="Albersmeier A."/>
            <person name="Kalinowski J."/>
            <person name="Ruckert C."/>
        </authorList>
    </citation>
    <scope>NUCLEOTIDE SEQUENCE</scope>
    <source>
        <strain evidence="5">CGMCC 4.7306</strain>
    </source>
</reference>
<dbReference type="Proteomes" id="UP000613840">
    <property type="component" value="Unassembled WGS sequence"/>
</dbReference>
<gene>
    <name evidence="5" type="ORF">GCM10011575_37450</name>
</gene>
<dbReference type="InterPro" id="IPR050266">
    <property type="entry name" value="AB_hydrolase_sf"/>
</dbReference>
<dbReference type="GO" id="GO:0016020">
    <property type="term" value="C:membrane"/>
    <property type="evidence" value="ECO:0007669"/>
    <property type="project" value="TreeGrafter"/>
</dbReference>
<dbReference type="SUPFAM" id="SSF53474">
    <property type="entry name" value="alpha/beta-Hydrolases"/>
    <property type="match status" value="1"/>
</dbReference>
<evidence type="ECO:0000256" key="1">
    <source>
        <dbReference type="PIRSR" id="PIRSR017388-1"/>
    </source>
</evidence>
<dbReference type="Pfam" id="PF12146">
    <property type="entry name" value="Hydrolase_4"/>
    <property type="match status" value="1"/>
</dbReference>
<comment type="caution">
    <text evidence="5">The sequence shown here is derived from an EMBL/GenBank/DDBJ whole genome shotgun (WGS) entry which is preliminary data.</text>
</comment>
<evidence type="ECO:0000256" key="3">
    <source>
        <dbReference type="PIRSR" id="PIRSR017388-3"/>
    </source>
</evidence>
<dbReference type="EMBL" id="BMMZ01000011">
    <property type="protein sequence ID" value="GGL75764.1"/>
    <property type="molecule type" value="Genomic_DNA"/>
</dbReference>
<dbReference type="PIRSF" id="PIRSF017388">
    <property type="entry name" value="Esterase_lipase"/>
    <property type="match status" value="1"/>
</dbReference>
<feature type="binding site" evidence="2">
    <location>
        <position position="125"/>
    </location>
    <ligand>
        <name>substrate</name>
    </ligand>
</feature>
<dbReference type="Gene3D" id="3.40.50.1820">
    <property type="entry name" value="alpha/beta hydrolase"/>
    <property type="match status" value="1"/>
</dbReference>
<feature type="site" description="Important for substrate specificity" evidence="3">
    <location>
        <position position="174"/>
    </location>
</feature>
<keyword evidence="6" id="KW-1185">Reference proteome</keyword>
<evidence type="ECO:0000313" key="6">
    <source>
        <dbReference type="Proteomes" id="UP000613840"/>
    </source>
</evidence>
<feature type="domain" description="Serine aminopeptidase S33" evidence="4">
    <location>
        <begin position="50"/>
        <end position="254"/>
    </location>
</feature>
<dbReference type="AlphaFoldDB" id="A0A917SEW9"/>
<name>A0A917SEW9_9ACTN</name>
<dbReference type="GO" id="GO:0052689">
    <property type="term" value="F:carboxylic ester hydrolase activity"/>
    <property type="evidence" value="ECO:0007669"/>
    <property type="project" value="InterPro"/>
</dbReference>
<dbReference type="PANTHER" id="PTHR43798:SF33">
    <property type="entry name" value="HYDROLASE, PUTATIVE (AFU_ORTHOLOGUE AFUA_2G14860)-RELATED"/>
    <property type="match status" value="1"/>
</dbReference>
<dbReference type="InterPro" id="IPR022742">
    <property type="entry name" value="Hydrolase_4"/>
</dbReference>
<evidence type="ECO:0000259" key="4">
    <source>
        <dbReference type="Pfam" id="PF12146"/>
    </source>
</evidence>
<protein>
    <submittedName>
        <fullName evidence="5">Esterase</fullName>
    </submittedName>
</protein>
<feature type="active site" description="Nucleophile" evidence="1">
    <location>
        <position position="124"/>
    </location>
</feature>
<proteinExistence type="predicted"/>
<feature type="active site" description="Charge relay system" evidence="1">
    <location>
        <position position="225"/>
    </location>
</feature>
<evidence type="ECO:0000256" key="2">
    <source>
        <dbReference type="PIRSR" id="PIRSR017388-2"/>
    </source>
</evidence>
<accession>A0A917SEW9</accession>
<reference evidence="5" key="2">
    <citation type="submission" date="2020-09" db="EMBL/GenBank/DDBJ databases">
        <authorList>
            <person name="Sun Q."/>
            <person name="Zhou Y."/>
        </authorList>
    </citation>
    <scope>NUCLEOTIDE SEQUENCE</scope>
    <source>
        <strain evidence="5">CGMCC 4.7306</strain>
    </source>
</reference>
<evidence type="ECO:0000313" key="5">
    <source>
        <dbReference type="EMBL" id="GGL75764.1"/>
    </source>
</evidence>
<dbReference type="InterPro" id="IPR012354">
    <property type="entry name" value="Esterase_lipase"/>
</dbReference>
<dbReference type="InterPro" id="IPR000073">
    <property type="entry name" value="AB_hydrolase_1"/>
</dbReference>
<sequence>MTGGLGRRLGVGGHYAAAMRLLPHRRAEIPTTEVRPGAEAYVGGDGETGVLLCHGFTGSPASLRPWAEHLVRGGFRVSVPRLPGHGTSWQELNQTGWPDWYATVERALGELTAQCRTVAVGGLSMGGALALRLAELHDDRIAGLVLVNPALHLTDARLAVLPVLKHLTPSVAGITNDIARPFSDEIGYDRTPLKALASMLELWEITIARLQRVRQPILLFRSVHDHVVDPASARILHERAQAPITERLLQQSFHVATLDYDAEEIFTGSAEFIRALPGTVG</sequence>
<organism evidence="5 6">
    <name type="scientific">Microlunatus endophyticus</name>
    <dbReference type="NCBI Taxonomy" id="1716077"/>
    <lineage>
        <taxon>Bacteria</taxon>
        <taxon>Bacillati</taxon>
        <taxon>Actinomycetota</taxon>
        <taxon>Actinomycetes</taxon>
        <taxon>Propionibacteriales</taxon>
        <taxon>Propionibacteriaceae</taxon>
        <taxon>Microlunatus</taxon>
    </lineage>
</organism>
<feature type="binding site" evidence="2">
    <location>
        <position position="56"/>
    </location>
    <ligand>
        <name>substrate</name>
    </ligand>
</feature>